<dbReference type="SUPFAM" id="SSF48695">
    <property type="entry name" value="Multiheme cytochromes"/>
    <property type="match status" value="1"/>
</dbReference>
<comment type="caution">
    <text evidence="7">The sequence shown here is derived from an EMBL/GenBank/DDBJ whole genome shotgun (WGS) entry which is preliminary data.</text>
</comment>
<evidence type="ECO:0000256" key="5">
    <source>
        <dbReference type="ARBA" id="ARBA00023004"/>
    </source>
</evidence>
<evidence type="ECO:0000256" key="2">
    <source>
        <dbReference type="ARBA" id="ARBA00022617"/>
    </source>
</evidence>
<evidence type="ECO:0000256" key="4">
    <source>
        <dbReference type="ARBA" id="ARBA00022982"/>
    </source>
</evidence>
<dbReference type="InterPro" id="IPR038266">
    <property type="entry name" value="NapC/NirT_cytc_sf"/>
</dbReference>
<keyword evidence="3" id="KW-0479">Metal-binding</keyword>
<dbReference type="AlphaFoldDB" id="A0A7V2B077"/>
<proteinExistence type="predicted"/>
<dbReference type="GO" id="GO:0046872">
    <property type="term" value="F:metal ion binding"/>
    <property type="evidence" value="ECO:0007669"/>
    <property type="project" value="UniProtKB-KW"/>
</dbReference>
<keyword evidence="5" id="KW-0408">Iron</keyword>
<gene>
    <name evidence="7" type="ORF">ENO59_05200</name>
</gene>
<keyword evidence="2" id="KW-0349">Heme</keyword>
<feature type="transmembrane region" description="Helical" evidence="6">
    <location>
        <begin position="63"/>
        <end position="89"/>
    </location>
</feature>
<reference evidence="7" key="1">
    <citation type="journal article" date="2020" name="mSystems">
        <title>Genome- and Community-Level Interaction Insights into Carbon Utilization and Element Cycling Functions of Hydrothermarchaeota in Hydrothermal Sediment.</title>
        <authorList>
            <person name="Zhou Z."/>
            <person name="Liu Y."/>
            <person name="Xu W."/>
            <person name="Pan J."/>
            <person name="Luo Z.H."/>
            <person name="Li M."/>
        </authorList>
    </citation>
    <scope>NUCLEOTIDE SEQUENCE [LARGE SCALE GENOMIC DNA]</scope>
    <source>
        <strain evidence="7">SpSt-143</strain>
    </source>
</reference>
<sequence length="239" mass="26711">MKRLLFAWLLMVLGWPEGAWAQGQSPGIAAAELFRWMGIFAAVLGIGWLVLNHWVLRNRLPRAFYHWAMLLGLFALPALALMGAVEFMFEETKTVASCNTCHVMAPFVEDMQDPHSATLAARHFRNKWIPEKQCYACHTTYGLHGTLAAKRDGFRHWLLYVTRSWNEPIRYAGAFPNVSCLACHDGTSAFQGVPAHGALLTDLRSDRVACTSCHGPPHPTPLERFPLLSSGLLRQATVK</sequence>
<keyword evidence="4" id="KW-0249">Electron transport</keyword>
<evidence type="ECO:0000256" key="6">
    <source>
        <dbReference type="SAM" id="Phobius"/>
    </source>
</evidence>
<evidence type="ECO:0000313" key="7">
    <source>
        <dbReference type="EMBL" id="HER95897.1"/>
    </source>
</evidence>
<evidence type="ECO:0008006" key="8">
    <source>
        <dbReference type="Google" id="ProtNLM"/>
    </source>
</evidence>
<dbReference type="InterPro" id="IPR036280">
    <property type="entry name" value="Multihaem_cyt_sf"/>
</dbReference>
<organism evidence="7">
    <name type="scientific">Rhodothermus marinus</name>
    <name type="common">Rhodothermus obamensis</name>
    <dbReference type="NCBI Taxonomy" id="29549"/>
    <lineage>
        <taxon>Bacteria</taxon>
        <taxon>Pseudomonadati</taxon>
        <taxon>Rhodothermota</taxon>
        <taxon>Rhodothermia</taxon>
        <taxon>Rhodothermales</taxon>
        <taxon>Rhodothermaceae</taxon>
        <taxon>Rhodothermus</taxon>
    </lineage>
</organism>
<evidence type="ECO:0000256" key="1">
    <source>
        <dbReference type="ARBA" id="ARBA00022448"/>
    </source>
</evidence>
<keyword evidence="6" id="KW-1133">Transmembrane helix</keyword>
<feature type="transmembrane region" description="Helical" evidence="6">
    <location>
        <begin position="33"/>
        <end position="51"/>
    </location>
</feature>
<evidence type="ECO:0000256" key="3">
    <source>
        <dbReference type="ARBA" id="ARBA00022723"/>
    </source>
</evidence>
<keyword evidence="6" id="KW-0812">Transmembrane</keyword>
<keyword evidence="6" id="KW-0472">Membrane</keyword>
<keyword evidence="1" id="KW-0813">Transport</keyword>
<accession>A0A7V2B077</accession>
<name>A0A7V2B077_RHOMR</name>
<dbReference type="EMBL" id="DSGB01000004">
    <property type="protein sequence ID" value="HER95897.1"/>
    <property type="molecule type" value="Genomic_DNA"/>
</dbReference>
<dbReference type="Gene3D" id="1.10.3820.10">
    <property type="entry name" value="Di-heme elbow motif domain"/>
    <property type="match status" value="1"/>
</dbReference>
<protein>
    <recommendedName>
        <fullName evidence="8">NapC/NirT cytochrome c N-terminal domain-containing protein</fullName>
    </recommendedName>
</protein>